<accession>A0A2H1WMS2</accession>
<proteinExistence type="predicted"/>
<evidence type="ECO:0000313" key="2">
    <source>
        <dbReference type="EMBL" id="SOQ54373.1"/>
    </source>
</evidence>
<dbReference type="AlphaFoldDB" id="A0A2H1WMS2"/>
<feature type="compositionally biased region" description="Basic and acidic residues" evidence="1">
    <location>
        <begin position="9"/>
        <end position="22"/>
    </location>
</feature>
<protein>
    <submittedName>
        <fullName evidence="2">SFRICE_025017</fullName>
    </submittedName>
</protein>
<evidence type="ECO:0000256" key="1">
    <source>
        <dbReference type="SAM" id="MobiDB-lite"/>
    </source>
</evidence>
<dbReference type="EMBL" id="ODYU01009742">
    <property type="protein sequence ID" value="SOQ54373.1"/>
    <property type="molecule type" value="Genomic_DNA"/>
</dbReference>
<organism evidence="2">
    <name type="scientific">Spodoptera frugiperda</name>
    <name type="common">Fall armyworm</name>
    <dbReference type="NCBI Taxonomy" id="7108"/>
    <lineage>
        <taxon>Eukaryota</taxon>
        <taxon>Metazoa</taxon>
        <taxon>Ecdysozoa</taxon>
        <taxon>Arthropoda</taxon>
        <taxon>Hexapoda</taxon>
        <taxon>Insecta</taxon>
        <taxon>Pterygota</taxon>
        <taxon>Neoptera</taxon>
        <taxon>Endopterygota</taxon>
        <taxon>Lepidoptera</taxon>
        <taxon>Glossata</taxon>
        <taxon>Ditrysia</taxon>
        <taxon>Noctuoidea</taxon>
        <taxon>Noctuidae</taxon>
        <taxon>Amphipyrinae</taxon>
        <taxon>Spodoptera</taxon>
    </lineage>
</organism>
<sequence length="83" mass="9124">MQKTQTDGIRGKRVDGSPDGKRSAPPLDNRYTRGITEYSNTPVAIISRRSKRADGSPNGKQSVLWTFEPSEALQISLYLTSAV</sequence>
<reference evidence="2" key="1">
    <citation type="submission" date="2016-07" db="EMBL/GenBank/DDBJ databases">
        <authorList>
            <person name="Bretaudeau A."/>
        </authorList>
    </citation>
    <scope>NUCLEOTIDE SEQUENCE</scope>
    <source>
        <strain evidence="2">Rice</strain>
        <tissue evidence="2">Whole body</tissue>
    </source>
</reference>
<gene>
    <name evidence="2" type="ORF">SFRICE_025017</name>
</gene>
<feature type="region of interest" description="Disordered" evidence="1">
    <location>
        <begin position="1"/>
        <end position="35"/>
    </location>
</feature>
<name>A0A2H1WMS2_SPOFR</name>